<sequence length="99" mass="11060">MRGQEPTIRDIDLNLEELVLPVNLLSDEDEPPVDDASVAEEEQRLFRIDTSCANCETGIRVIIHSTDSGARRLFDLLLEELSFVCPGCARSAVRHGRSH</sequence>
<evidence type="ECO:0000313" key="21">
    <source>
        <dbReference type="Proteomes" id="UP000156843"/>
    </source>
</evidence>
<dbReference type="GO" id="GO:0052170">
    <property type="term" value="P:symbiont-mediated suppression of host innate immune response"/>
    <property type="evidence" value="ECO:0007669"/>
    <property type="project" value="UniProtKB-KW"/>
</dbReference>
<comment type="subcellular location">
    <subcellularLocation>
        <location evidence="18">Host cytoplasm</location>
    </subcellularLocation>
    <subcellularLocation>
        <location evidence="18">Host nucleus</location>
    </subcellularLocation>
    <text evidence="18">Predominantly found in the host nucleus.</text>
</comment>
<dbReference type="Proteomes" id="UP000156843">
    <property type="component" value="Segment"/>
</dbReference>
<keyword evidence="2 18" id="KW-0244">Early protein</keyword>
<evidence type="ECO:0000256" key="12">
    <source>
        <dbReference type="ARBA" id="ARBA00023159"/>
    </source>
</evidence>
<accession>I3P6P6</accession>
<keyword evidence="4 18" id="KW-0945">Host-virus interaction</keyword>
<keyword evidence="11 18" id="KW-0238">DNA-binding</keyword>
<evidence type="ECO:0000256" key="1">
    <source>
        <dbReference type="ARBA" id="ARBA00022504"/>
    </source>
</evidence>
<evidence type="ECO:0000256" key="9">
    <source>
        <dbReference type="ARBA" id="ARBA00022833"/>
    </source>
</evidence>
<evidence type="ECO:0000256" key="6">
    <source>
        <dbReference type="ARBA" id="ARBA00022723"/>
    </source>
</evidence>
<dbReference type="PIRSF" id="PIRSF003407">
    <property type="entry name" value="Papvi_E7"/>
    <property type="match status" value="1"/>
</dbReference>
<evidence type="ECO:0000256" key="16">
    <source>
        <dbReference type="ARBA" id="ARBA00023280"/>
    </source>
</evidence>
<evidence type="ECO:0000313" key="20">
    <source>
        <dbReference type="EMBL" id="AEM24657.1"/>
    </source>
</evidence>
<evidence type="ECO:0000256" key="7">
    <source>
        <dbReference type="ARBA" id="ARBA00022771"/>
    </source>
</evidence>
<evidence type="ECO:0000256" key="14">
    <source>
        <dbReference type="ARBA" id="ARBA00023200"/>
    </source>
</evidence>
<comment type="function">
    <text evidence="18">Plays a role in viral genome replication by driving entry of quiescent cells into the cell cycle. Stimulation of progression from G1 to S phase allows the virus to efficiently use the cellular DNA replicating machinery to achieve viral genome replication. E7 protein has both transforming and trans-activating activities. Induces the disassembly of the E2F1 transcription factor from RB1, with subsequent transcriptional activation of E2F1-regulated S-phase genes. Interferes with host histone deacetylation mediated by HDAC1 and HDAC2, leading to transcription activation. Plays also a role in the inhibition of both antiviral and antiproliferative functions of host interferon alpha. Interaction with host TMEM173/STING impairs the ability of TMEM173/STING to sense cytosolic DNA and promote the production of type I interferon (IFN-alpha and IFN-beta).</text>
</comment>
<comment type="similarity">
    <text evidence="18 19">Belongs to the papillomaviridae E7 protein family.</text>
</comment>
<protein>
    <recommendedName>
        <fullName evidence="18 19">Protein E7</fullName>
    </recommendedName>
</protein>
<reference evidence="20 21" key="1">
    <citation type="journal article" date="2011" name="J. Infect. Dis.">
        <title>The oral cavity contains abundant known and novel human papillomaviruses from the Betapapillomavirus and Gammapapillomavirus genera.</title>
        <authorList>
            <person name="Bottalico D."/>
            <person name="Chen Z."/>
            <person name="Dunne A."/>
            <person name="Ostoloza J."/>
            <person name="McKinney S."/>
            <person name="Sun C."/>
            <person name="Schlecht N.F."/>
            <person name="Fatahzadeh M."/>
            <person name="Herrero R."/>
            <person name="Schiffman M."/>
            <person name="Burk R.D."/>
        </authorList>
    </citation>
    <scope>NUCLEOTIDE SEQUENCE [LARGE SCALE GENOMIC DNA]</scope>
    <source>
        <strain evidence="20">CL3740</strain>
    </source>
</reference>
<dbReference type="HAMAP" id="MF_04004">
    <property type="entry name" value="PPV_E7"/>
    <property type="match status" value="1"/>
</dbReference>
<name>I3P6P6_9PAPI</name>
<proteinExistence type="inferred from homology"/>
<evidence type="ECO:0000256" key="4">
    <source>
        <dbReference type="ARBA" id="ARBA00022581"/>
    </source>
</evidence>
<keyword evidence="12 18" id="KW-0010">Activator</keyword>
<evidence type="ECO:0000256" key="2">
    <source>
        <dbReference type="ARBA" id="ARBA00022518"/>
    </source>
</evidence>
<comment type="function">
    <text evidence="19">E7 protein has both transforming and trans-activating activities.</text>
</comment>
<dbReference type="Gene3D" id="3.30.160.330">
    <property type="match status" value="1"/>
</dbReference>
<keyword evidence="5 18" id="KW-1090">Inhibition of host innate immune response by virus</keyword>
<dbReference type="RefSeq" id="YP_006393310.1">
    <property type="nucleotide sequence ID" value="NC_017997.1"/>
</dbReference>
<evidence type="ECO:0000256" key="17">
    <source>
        <dbReference type="ARBA" id="ARBA00023309"/>
    </source>
</evidence>
<dbReference type="SUPFAM" id="SSF161234">
    <property type="entry name" value="E7 C-terminal domain-like"/>
    <property type="match status" value="1"/>
</dbReference>
<dbReference type="GO" id="GO:0003700">
    <property type="term" value="F:DNA-binding transcription factor activity"/>
    <property type="evidence" value="ECO:0007669"/>
    <property type="project" value="UniProtKB-UniRule"/>
</dbReference>
<keyword evidence="3 18" id="KW-1048">Host nucleus</keyword>
<evidence type="ECO:0000256" key="11">
    <source>
        <dbReference type="ARBA" id="ARBA00023125"/>
    </source>
</evidence>
<keyword evidence="16 18" id="KW-0899">Viral immunoevasion</keyword>
<comment type="PTM">
    <text evidence="18">Highly phosphorylated.</text>
</comment>
<dbReference type="GO" id="GO:0019904">
    <property type="term" value="F:protein domain specific binding"/>
    <property type="evidence" value="ECO:0007669"/>
    <property type="project" value="UniProtKB-UniRule"/>
</dbReference>
<keyword evidence="17 18" id="KW-1078">G1/S host cell cycle checkpoint dysregulation by virus</keyword>
<dbReference type="GO" id="GO:0008270">
    <property type="term" value="F:zinc ion binding"/>
    <property type="evidence" value="ECO:0007669"/>
    <property type="project" value="UniProtKB-KW"/>
</dbReference>
<dbReference type="EMBL" id="HM999996">
    <property type="protein sequence ID" value="AEM24657.1"/>
    <property type="molecule type" value="Genomic_DNA"/>
</dbReference>
<evidence type="ECO:0000256" key="19">
    <source>
        <dbReference type="PIRNR" id="PIRNR003407"/>
    </source>
</evidence>
<dbReference type="GO" id="GO:0003677">
    <property type="term" value="F:DNA binding"/>
    <property type="evidence" value="ECO:0007669"/>
    <property type="project" value="UniProtKB-UniRule"/>
</dbReference>
<keyword evidence="10 18" id="KW-0805">Transcription regulation</keyword>
<feature type="short sequence motif" description="Nuclear export signal" evidence="18">
    <location>
        <begin position="70"/>
        <end position="78"/>
    </location>
</feature>
<dbReference type="GO" id="GO:0039502">
    <property type="term" value="P:symbiont-mediated suppression of host type I interferon-mediated signaling pathway"/>
    <property type="evidence" value="ECO:0007669"/>
    <property type="project" value="UniProtKB-UniRule"/>
</dbReference>
<keyword evidence="14 18" id="KW-1035">Host cytoplasm</keyword>
<feature type="zinc finger region" evidence="18">
    <location>
        <begin position="52"/>
        <end position="88"/>
    </location>
</feature>
<dbReference type="InterPro" id="IPR000148">
    <property type="entry name" value="Papilloma_E7"/>
</dbReference>
<dbReference type="GO" id="GO:0006351">
    <property type="term" value="P:DNA-templated transcription"/>
    <property type="evidence" value="ECO:0007669"/>
    <property type="project" value="UniProtKB-UniRule"/>
</dbReference>
<dbReference type="Pfam" id="PF00527">
    <property type="entry name" value="E7"/>
    <property type="match status" value="1"/>
</dbReference>
<keyword evidence="6 18" id="KW-0479">Metal-binding</keyword>
<evidence type="ECO:0000256" key="18">
    <source>
        <dbReference type="HAMAP-Rule" id="MF_04004"/>
    </source>
</evidence>
<evidence type="ECO:0000256" key="5">
    <source>
        <dbReference type="ARBA" id="ARBA00022632"/>
    </source>
</evidence>
<keyword evidence="9 18" id="KW-0862">Zinc</keyword>
<dbReference type="OrthoDB" id="28045at10239"/>
<dbReference type="KEGG" id="vg:12983986"/>
<keyword evidence="21" id="KW-1185">Reference proteome</keyword>
<keyword evidence="8 18" id="KW-1114">Inhibition of host interferon signaling pathway by virus</keyword>
<dbReference type="GeneID" id="12983986"/>
<dbReference type="GO" id="GO:0030430">
    <property type="term" value="C:host cell cytoplasm"/>
    <property type="evidence" value="ECO:0007669"/>
    <property type="project" value="UniProtKB-SubCell"/>
</dbReference>
<keyword evidence="13 18" id="KW-0804">Transcription</keyword>
<keyword evidence="1 18" id="KW-1121">Modulation of host cell cycle by virus</keyword>
<organism evidence="20 21">
    <name type="scientific">Human papillomavirus 144</name>
    <dbReference type="NCBI Taxonomy" id="1070417"/>
    <lineage>
        <taxon>Viruses</taxon>
        <taxon>Monodnaviria</taxon>
        <taxon>Shotokuvirae</taxon>
        <taxon>Cossaviricota</taxon>
        <taxon>Papovaviricetes</taxon>
        <taxon>Zurhausenvirales</taxon>
        <taxon>Papillomaviridae</taxon>
        <taxon>Firstpapillomavirinae</taxon>
        <taxon>Gammapapillomavirus</taxon>
        <taxon>Gammapapillomavirus 17</taxon>
    </lineage>
</organism>
<keyword evidence="7 18" id="KW-0863">Zinc-finger</keyword>
<evidence type="ECO:0000256" key="13">
    <source>
        <dbReference type="ARBA" id="ARBA00023163"/>
    </source>
</evidence>
<keyword evidence="15" id="KW-0922">Interferon antiviral system evasion</keyword>
<comment type="domain">
    <text evidence="18">The E7 terminal domain is an intrinsically disordered domain, whose flexibility and conformational transitions confer target adaptability to the oncoprotein. It allows adaptation to a variety of protein targets and exposes the PEST degradation sequence that regulates its turnover in the cell.</text>
</comment>
<dbReference type="GO" id="GO:0039645">
    <property type="term" value="P:symbiont-mediated perturbation of host cell cycle G1/S transition checkpoint"/>
    <property type="evidence" value="ECO:0007669"/>
    <property type="project" value="UniProtKB-UniRule"/>
</dbReference>
<dbReference type="GO" id="GO:0042025">
    <property type="term" value="C:host cell nucleus"/>
    <property type="evidence" value="ECO:0007669"/>
    <property type="project" value="UniProtKB-SubCell"/>
</dbReference>
<evidence type="ECO:0000256" key="15">
    <source>
        <dbReference type="ARBA" id="ARBA00023258"/>
    </source>
</evidence>
<evidence type="ECO:0000256" key="10">
    <source>
        <dbReference type="ARBA" id="ARBA00023015"/>
    </source>
</evidence>
<gene>
    <name evidence="18 20" type="primary">E7</name>
</gene>
<comment type="caution">
    <text evidence="18">Lacks conserved residue(s) required for the propagation of feature annotation.</text>
</comment>
<comment type="subunit">
    <text evidence="18">Homodimer. Homooligomer. Interacts with host RB1; this interaction induces dissociation of RB1-E2F1 complex thereby disrupting RB1 activity. Interacts with host EP300; this interaction represses EP300 transcriptional activity. Interacts with protein E2; this interaction inhibits E7 oncogenic activity. Interacts with host TMEM173/STING; this interaction impairs the ability of TMEM173/STING to sense cytosolic DNA and promote the production of type I interferon (IFN-alpha and IFN-beta).</text>
</comment>
<evidence type="ECO:0000256" key="3">
    <source>
        <dbReference type="ARBA" id="ARBA00022562"/>
    </source>
</evidence>
<evidence type="ECO:0000256" key="8">
    <source>
        <dbReference type="ARBA" id="ARBA00022830"/>
    </source>
</evidence>